<reference evidence="1 2" key="1">
    <citation type="submission" date="2018-10" db="EMBL/GenBank/DDBJ databases">
        <authorList>
            <person name="Ekblom R."/>
            <person name="Jareborg N."/>
        </authorList>
    </citation>
    <scope>NUCLEOTIDE SEQUENCE [LARGE SCALE GENOMIC DNA]</scope>
    <source>
        <tissue evidence="1">Muscle</tissue>
    </source>
</reference>
<evidence type="ECO:0000313" key="2">
    <source>
        <dbReference type="Proteomes" id="UP000269945"/>
    </source>
</evidence>
<dbReference type="AlphaFoldDB" id="A0A9X9MBL3"/>
<name>A0A9X9MBL3_GULGU</name>
<proteinExistence type="predicted"/>
<dbReference type="EMBL" id="CYRY02045986">
    <property type="protein sequence ID" value="VCX41516.1"/>
    <property type="molecule type" value="Genomic_DNA"/>
</dbReference>
<dbReference type="Proteomes" id="UP000269945">
    <property type="component" value="Unassembled WGS sequence"/>
</dbReference>
<protein>
    <submittedName>
        <fullName evidence="1">Uncharacterized protein</fullName>
    </submittedName>
</protein>
<organism evidence="1 2">
    <name type="scientific">Gulo gulo</name>
    <name type="common">Wolverine</name>
    <name type="synonym">Gluton</name>
    <dbReference type="NCBI Taxonomy" id="48420"/>
    <lineage>
        <taxon>Eukaryota</taxon>
        <taxon>Metazoa</taxon>
        <taxon>Chordata</taxon>
        <taxon>Craniata</taxon>
        <taxon>Vertebrata</taxon>
        <taxon>Euteleostomi</taxon>
        <taxon>Mammalia</taxon>
        <taxon>Eutheria</taxon>
        <taxon>Laurasiatheria</taxon>
        <taxon>Carnivora</taxon>
        <taxon>Caniformia</taxon>
        <taxon>Musteloidea</taxon>
        <taxon>Mustelidae</taxon>
        <taxon>Guloninae</taxon>
        <taxon>Gulo</taxon>
    </lineage>
</organism>
<keyword evidence="2" id="KW-1185">Reference proteome</keyword>
<sequence length="45" mass="4961">MIENHPMWYISPCATKGKGSVSSIPKLRCPLLRCLSSLATPKTML</sequence>
<gene>
    <name evidence="1" type="ORF">BN2614_LOCUS1</name>
</gene>
<evidence type="ECO:0000313" key="1">
    <source>
        <dbReference type="EMBL" id="VCX41516.1"/>
    </source>
</evidence>
<accession>A0A9X9MBL3</accession>
<comment type="caution">
    <text evidence="1">The sequence shown here is derived from an EMBL/GenBank/DDBJ whole genome shotgun (WGS) entry which is preliminary data.</text>
</comment>